<dbReference type="RefSeq" id="WP_032495611.1">
    <property type="nucleotide sequence ID" value="NZ_KX957968.1"/>
</dbReference>
<dbReference type="GO" id="GO:0003677">
    <property type="term" value="F:DNA binding"/>
    <property type="evidence" value="ECO:0007669"/>
    <property type="project" value="InterPro"/>
</dbReference>
<dbReference type="InterPro" id="IPR047647">
    <property type="entry name" value="ISAs1_transpos"/>
</dbReference>
<proteinExistence type="predicted"/>
<dbReference type="InterPro" id="IPR032806">
    <property type="entry name" value="YbfD_N"/>
</dbReference>
<feature type="domain" description="H repeat-associated protein N-terminal" evidence="2">
    <location>
        <begin position="9"/>
        <end position="95"/>
    </location>
</feature>
<dbReference type="PANTHER" id="PTHR30298">
    <property type="entry name" value="H REPEAT-ASSOCIATED PREDICTED TRANSPOSASE"/>
    <property type="match status" value="1"/>
</dbReference>
<evidence type="ECO:0000313" key="3">
    <source>
        <dbReference type="EMBL" id="APU90819.1"/>
    </source>
</evidence>
<dbReference type="EMBL" id="KX957968">
    <property type="protein sequence ID" value="APU90819.1"/>
    <property type="molecule type" value="Genomic_DNA"/>
</dbReference>
<dbReference type="InterPro" id="IPR002559">
    <property type="entry name" value="Transposase_11"/>
</dbReference>
<dbReference type="AlphaFoldDB" id="A0A1P8DNX9"/>
<dbReference type="PANTHER" id="PTHR30298:SF0">
    <property type="entry name" value="PROTEIN YBFL-RELATED"/>
    <property type="match status" value="1"/>
</dbReference>
<dbReference type="InterPro" id="IPR051698">
    <property type="entry name" value="Transposase_11-like"/>
</dbReference>
<sequence>MSELTNPFMHFQIIKDYRQENKIAHKLSDIILLTICGVLSGHDGWDGIIDFGNARLDFLKRYGHFEAGIPSADTLSRVMGMINPAALQRSFIAWMKECHTLTDGEVIAIDGKTLRGSYDRSKGKGTIYMVNAFATANGMSIGQQKVDSKSNEITAIPKLLELLEVKGCLITIDAMGCQKKIAQKILDKEADYLLAVKGNQGMLEQAFDDYFRMEMLQDFDGSSYSTQEKSHGRTETRVALVNRDLSVLGDIEHEWPELKSMGIVASIRQESAVATEQDVKIRYYISSKDLEAQTLLEATRSHWGVEVMHWSLDTAFCEDNSRIRADDRAEALARIRQMCLNLLKSETTFKGGIKRKRMNCAMDENYLSKVLESLTGR</sequence>
<dbReference type="Pfam" id="PF13808">
    <property type="entry name" value="DDE_Tnp_1_assoc"/>
    <property type="match status" value="1"/>
</dbReference>
<geneLocation type="plasmid" evidence="3">
    <name>pVAS19</name>
</geneLocation>
<dbReference type="GO" id="GO:0006313">
    <property type="term" value="P:DNA transposition"/>
    <property type="evidence" value="ECO:0007669"/>
    <property type="project" value="InterPro"/>
</dbReference>
<name>A0A1P8DNX9_VIBAL</name>
<dbReference type="NCBIfam" id="NF033564">
    <property type="entry name" value="transpos_ISAs1"/>
    <property type="match status" value="1"/>
</dbReference>
<evidence type="ECO:0000259" key="1">
    <source>
        <dbReference type="Pfam" id="PF01609"/>
    </source>
</evidence>
<organism evidence="3">
    <name type="scientific">Vibrio alginolyticus</name>
    <dbReference type="NCBI Taxonomy" id="663"/>
    <lineage>
        <taxon>Bacteria</taxon>
        <taxon>Pseudomonadati</taxon>
        <taxon>Pseudomonadota</taxon>
        <taxon>Gammaproteobacteria</taxon>
        <taxon>Vibrionales</taxon>
        <taxon>Vibrionaceae</taxon>
        <taxon>Vibrio</taxon>
    </lineage>
</organism>
<accession>A0A1P8DNX9</accession>
<protein>
    <submittedName>
        <fullName evidence="3">ISAs1 family transposase</fullName>
    </submittedName>
</protein>
<keyword evidence="3" id="KW-0614">Plasmid</keyword>
<reference evidence="3" key="1">
    <citation type="submission" date="2016-10" db="EMBL/GenBank/DDBJ databases">
        <title>Evolution and Comparative Genomics of Conjugative MDR Plasmids in Vibrio species.</title>
        <authorList>
            <person name="Li R."/>
            <person name="Ye L."/>
            <person name="Wong M.Ho.Yin."/>
            <person name="Zheng Z."/>
            <person name="Chan E.Wai.Chi."/>
            <person name="Chen S."/>
        </authorList>
    </citation>
    <scope>NUCLEOTIDE SEQUENCE</scope>
    <source>
        <plasmid evidence="3">pVAS19</plasmid>
    </source>
</reference>
<evidence type="ECO:0000259" key="2">
    <source>
        <dbReference type="Pfam" id="PF13808"/>
    </source>
</evidence>
<dbReference type="GO" id="GO:0004803">
    <property type="term" value="F:transposase activity"/>
    <property type="evidence" value="ECO:0007669"/>
    <property type="project" value="InterPro"/>
</dbReference>
<feature type="domain" description="Transposase IS4-like" evidence="1">
    <location>
        <begin position="103"/>
        <end position="342"/>
    </location>
</feature>
<dbReference type="Pfam" id="PF01609">
    <property type="entry name" value="DDE_Tnp_1"/>
    <property type="match status" value="1"/>
</dbReference>